<dbReference type="SUPFAM" id="SSF52833">
    <property type="entry name" value="Thioredoxin-like"/>
    <property type="match status" value="1"/>
</dbReference>
<dbReference type="SFLD" id="SFLDG00358">
    <property type="entry name" value="Main_(cytGST)"/>
    <property type="match status" value="1"/>
</dbReference>
<dbReference type="InterPro" id="IPR010987">
    <property type="entry name" value="Glutathione-S-Trfase_C-like"/>
</dbReference>
<dbReference type="CDD" id="cd03188">
    <property type="entry name" value="GST_C_Beta"/>
    <property type="match status" value="1"/>
</dbReference>
<keyword evidence="4" id="KW-1185">Reference proteome</keyword>
<dbReference type="PANTHER" id="PTHR44051">
    <property type="entry name" value="GLUTATHIONE S-TRANSFERASE-RELATED"/>
    <property type="match status" value="1"/>
</dbReference>
<accession>A0A160JHI6</accession>
<dbReference type="NCBIfam" id="NF007831">
    <property type="entry name" value="PRK10542.1"/>
    <property type="match status" value="1"/>
</dbReference>
<dbReference type="PROSITE" id="PS50404">
    <property type="entry name" value="GST_NTER"/>
    <property type="match status" value="1"/>
</dbReference>
<name>A0A160JHI6_9PROT</name>
<dbReference type="EMBL" id="CP015285">
    <property type="protein sequence ID" value="ANC92264.1"/>
    <property type="molecule type" value="Genomic_DNA"/>
</dbReference>
<dbReference type="Pfam" id="PF00043">
    <property type="entry name" value="GST_C"/>
    <property type="match status" value="1"/>
</dbReference>
<dbReference type="RefSeq" id="WP_063635330.1">
    <property type="nucleotide sequence ID" value="NZ_CP015285.1"/>
</dbReference>
<evidence type="ECO:0000259" key="1">
    <source>
        <dbReference type="PROSITE" id="PS50404"/>
    </source>
</evidence>
<dbReference type="Pfam" id="PF13409">
    <property type="entry name" value="GST_N_2"/>
    <property type="match status" value="1"/>
</dbReference>
<protein>
    <submittedName>
        <fullName evidence="3">Glutathione transferase GstA</fullName>
    </submittedName>
</protein>
<evidence type="ECO:0000313" key="3">
    <source>
        <dbReference type="EMBL" id="ANC92264.1"/>
    </source>
</evidence>
<dbReference type="Gene3D" id="3.40.30.10">
    <property type="entry name" value="Glutaredoxin"/>
    <property type="match status" value="1"/>
</dbReference>
<dbReference type="PANTHER" id="PTHR44051:SF8">
    <property type="entry name" value="GLUTATHIONE S-TRANSFERASE GSTA"/>
    <property type="match status" value="1"/>
</dbReference>
<dbReference type="InterPro" id="IPR036249">
    <property type="entry name" value="Thioredoxin-like_sf"/>
</dbReference>
<dbReference type="InterPro" id="IPR036282">
    <property type="entry name" value="Glutathione-S-Trfase_C_sf"/>
</dbReference>
<dbReference type="GO" id="GO:0016740">
    <property type="term" value="F:transferase activity"/>
    <property type="evidence" value="ECO:0007669"/>
    <property type="project" value="UniProtKB-KW"/>
</dbReference>
<feature type="domain" description="GST N-terminal" evidence="1">
    <location>
        <begin position="1"/>
        <end position="81"/>
    </location>
</feature>
<evidence type="ECO:0000313" key="4">
    <source>
        <dbReference type="Proteomes" id="UP000077405"/>
    </source>
</evidence>
<dbReference type="KEGG" id="ahu:A6A40_10315"/>
<dbReference type="Proteomes" id="UP000077405">
    <property type="component" value="Chromosome"/>
</dbReference>
<keyword evidence="3" id="KW-0808">Transferase</keyword>
<dbReference type="OrthoDB" id="7583243at2"/>
<dbReference type="STRING" id="1226968.A6A40_10315"/>
<dbReference type="InterPro" id="IPR004046">
    <property type="entry name" value="GST_C"/>
</dbReference>
<feature type="domain" description="GST C-terminal" evidence="2">
    <location>
        <begin position="87"/>
        <end position="204"/>
    </location>
</feature>
<sequence>MKLYYKPGACSLSPHIVLREAGLPFDLVKVDLVTKTLPDGSDFRAVNPKGQVPTLTLDEGGILTEGAVIVQYVADKVPGSGLIPAAGTIERYRVQELLNFIGSELHKGVVPLFPMLKEVVSDNYREFAGKVLGGKLAVLNTQLEGKAYLTGDTFTVADAYAYTVLSWLPRIGFDLSPLPNLVAFAERVAARPAVQAAHAAEAQG</sequence>
<dbReference type="AlphaFoldDB" id="A0A160JHI6"/>
<dbReference type="Gene3D" id="1.20.1050.10">
    <property type="match status" value="1"/>
</dbReference>
<dbReference type="PROSITE" id="PS50405">
    <property type="entry name" value="GST_CTER"/>
    <property type="match status" value="1"/>
</dbReference>
<dbReference type="SFLD" id="SFLDS00019">
    <property type="entry name" value="Glutathione_Transferase_(cytos"/>
    <property type="match status" value="1"/>
</dbReference>
<dbReference type="InterPro" id="IPR004045">
    <property type="entry name" value="Glutathione_S-Trfase_N"/>
</dbReference>
<evidence type="ECO:0000259" key="2">
    <source>
        <dbReference type="PROSITE" id="PS50405"/>
    </source>
</evidence>
<dbReference type="CDD" id="cd03057">
    <property type="entry name" value="GST_N_Beta"/>
    <property type="match status" value="1"/>
</dbReference>
<organism evidence="3 4">
    <name type="scientific">Azospirillum humicireducens</name>
    <dbReference type="NCBI Taxonomy" id="1226968"/>
    <lineage>
        <taxon>Bacteria</taxon>
        <taxon>Pseudomonadati</taxon>
        <taxon>Pseudomonadota</taxon>
        <taxon>Alphaproteobacteria</taxon>
        <taxon>Rhodospirillales</taxon>
        <taxon>Azospirillaceae</taxon>
        <taxon>Azospirillum</taxon>
    </lineage>
</organism>
<reference evidence="3 4" key="1">
    <citation type="journal article" date="2013" name="Int. J. Syst. Evol. Microbiol.">
        <title>Azospirillum humicireducens sp. nov., a nitrogen-fixing bacterium isolated from a microbial fuel cell.</title>
        <authorList>
            <person name="Zhou S."/>
            <person name="Han L."/>
            <person name="Wang Y."/>
            <person name="Yang G."/>
            <person name="Zhuang L."/>
            <person name="Hu P."/>
        </authorList>
    </citation>
    <scope>NUCLEOTIDE SEQUENCE [LARGE SCALE GENOMIC DNA]</scope>
    <source>
        <strain evidence="3 4">SgZ-5</strain>
    </source>
</reference>
<proteinExistence type="predicted"/>
<dbReference type="InterPro" id="IPR040079">
    <property type="entry name" value="Glutathione_S-Trfase"/>
</dbReference>
<dbReference type="SFLD" id="SFLDG01150">
    <property type="entry name" value="Main.1:_Beta-like"/>
    <property type="match status" value="1"/>
</dbReference>
<gene>
    <name evidence="3" type="ORF">A6A40_10315</name>
</gene>
<dbReference type="SUPFAM" id="SSF47616">
    <property type="entry name" value="GST C-terminal domain-like"/>
    <property type="match status" value="1"/>
</dbReference>